<reference evidence="4 5" key="1">
    <citation type="submission" date="2021-04" db="EMBL/GenBank/DDBJ databases">
        <title>Magnetospirillum sulfuroxidans sp. nov., a facultative chemolithoautotrophic sulfur-oxidizing alphaproteobacterium isolated from freshwater sediment and proposals for Paramagetospirillum gen. nov., and Magnetospirillaceae fam. nov.</title>
        <authorList>
            <person name="Koziaeva V."/>
            <person name="Geelhoed J.S."/>
            <person name="Sorokin D.Y."/>
            <person name="Grouzdev D.S."/>
        </authorList>
    </citation>
    <scope>NUCLEOTIDE SEQUENCE [LARGE SCALE GENOMIC DNA]</scope>
    <source>
        <strain evidence="4 5">J10</strain>
    </source>
</reference>
<sequence>MQNSPSLTVPLPMAPQQPETPRGFWQTITAFLRGTSPLDPIRYRLDRLNDISLRTWLPAPIREEIGHSIAQGSTIAAIRTSGSMAMDPWDIERASAIWCAEADGIIHKSKWFSISVGLLEILLTLGILFGAFYWAYSELANGSLEKTIQSILPTEWQTIANGATAKGASAVHPPTLADVFIKMLRLAAIASGSTLIVTLAITLLWSRGPRRWGMVLAICLCAPAITLFAALGYTLAHQINLYNQTVLKREAAEANLLTLEQSLRDKRTELNKGTAAHKAMIKDLKAYAIARAAIQSQSGEATKDVLTRISRHFATDTSIAKNAQTERKMLETVIDASVKSLESKLLVIRQNDKNTQTDSKAQEAAIDTSGKLLVSAPSAVAPNDDKPQLETKASPWAKLVASFVTPSPWRSPPVTAASAQTNQAPPPGEEVPSPNHHRKGVQSVAAAEIQAAEQQKIIDEIDRLNQLKQMLENTSDQALTREIAHVAIAAAAESASKQEINAALIDYIDELTSLSTEQVILLKRSKDNNEQDVNKNIPLLINTAKLETTAARKEEMNEYSMIKNNLGDVRHLIIGNTSKMSAQREQTKYNSTIMNSINNGTQVILIFVLATLMIVCSNEVIFIISVGASVLLFPFAVHSILGMFGTPLRAGFRWRNSIGRILMLIGGAMALYWTICLIGSLFS</sequence>
<organism evidence="4 5">
    <name type="scientific">Magnetospirillum sulfuroxidans</name>
    <dbReference type="NCBI Taxonomy" id="611300"/>
    <lineage>
        <taxon>Bacteria</taxon>
        <taxon>Pseudomonadati</taxon>
        <taxon>Pseudomonadota</taxon>
        <taxon>Alphaproteobacteria</taxon>
        <taxon>Rhodospirillales</taxon>
        <taxon>Rhodospirillaceae</taxon>
        <taxon>Magnetospirillum</taxon>
    </lineage>
</organism>
<feature type="transmembrane region" description="Helical" evidence="3">
    <location>
        <begin position="183"/>
        <end position="205"/>
    </location>
</feature>
<comment type="caution">
    <text evidence="4">The sequence shown here is derived from an EMBL/GenBank/DDBJ whole genome shotgun (WGS) entry which is preliminary data.</text>
</comment>
<keyword evidence="3" id="KW-0812">Transmembrane</keyword>
<keyword evidence="1" id="KW-0175">Coiled coil</keyword>
<feature type="transmembrane region" description="Helical" evidence="3">
    <location>
        <begin position="658"/>
        <end position="682"/>
    </location>
</feature>
<keyword evidence="3" id="KW-0472">Membrane</keyword>
<dbReference type="RefSeq" id="WP_211548649.1">
    <property type="nucleotide sequence ID" value="NZ_JAGTUF010000008.1"/>
</dbReference>
<proteinExistence type="predicted"/>
<dbReference type="EMBL" id="JAGTUF010000008">
    <property type="protein sequence ID" value="MBR9972170.1"/>
    <property type="molecule type" value="Genomic_DNA"/>
</dbReference>
<evidence type="ECO:0000313" key="4">
    <source>
        <dbReference type="EMBL" id="MBR9972170.1"/>
    </source>
</evidence>
<accession>A0ABS5ICL5</accession>
<feature type="transmembrane region" description="Helical" evidence="3">
    <location>
        <begin position="111"/>
        <end position="136"/>
    </location>
</feature>
<feature type="transmembrane region" description="Helical" evidence="3">
    <location>
        <begin position="604"/>
        <end position="637"/>
    </location>
</feature>
<dbReference type="Proteomes" id="UP000680714">
    <property type="component" value="Unassembled WGS sequence"/>
</dbReference>
<keyword evidence="5" id="KW-1185">Reference proteome</keyword>
<feature type="transmembrane region" description="Helical" evidence="3">
    <location>
        <begin position="212"/>
        <end position="236"/>
    </location>
</feature>
<evidence type="ECO:0000256" key="3">
    <source>
        <dbReference type="SAM" id="Phobius"/>
    </source>
</evidence>
<feature type="coiled-coil region" evidence="1">
    <location>
        <begin position="454"/>
        <end position="481"/>
    </location>
</feature>
<gene>
    <name evidence="4" type="ORF">KEC16_10650</name>
</gene>
<evidence type="ECO:0000313" key="5">
    <source>
        <dbReference type="Proteomes" id="UP000680714"/>
    </source>
</evidence>
<name>A0ABS5ICL5_9PROT</name>
<feature type="region of interest" description="Disordered" evidence="2">
    <location>
        <begin position="409"/>
        <end position="437"/>
    </location>
</feature>
<evidence type="ECO:0000256" key="1">
    <source>
        <dbReference type="SAM" id="Coils"/>
    </source>
</evidence>
<evidence type="ECO:0000256" key="2">
    <source>
        <dbReference type="SAM" id="MobiDB-lite"/>
    </source>
</evidence>
<keyword evidence="3" id="KW-1133">Transmembrane helix</keyword>
<protein>
    <submittedName>
        <fullName evidence="4">Uncharacterized protein</fullName>
    </submittedName>
</protein>